<dbReference type="RefSeq" id="WP_249309100.1">
    <property type="nucleotide sequence ID" value="NZ_JACRSZ010000012.1"/>
</dbReference>
<reference evidence="1 2" key="1">
    <citation type="submission" date="2020-08" db="EMBL/GenBank/DDBJ databases">
        <title>Genome public.</title>
        <authorList>
            <person name="Liu C."/>
            <person name="Sun Q."/>
        </authorList>
    </citation>
    <scope>NUCLEOTIDE SEQUENCE [LARGE SCALE GENOMIC DNA]</scope>
    <source>
        <strain evidence="1 2">NSJ-46</strain>
    </source>
</reference>
<evidence type="ECO:0000313" key="1">
    <source>
        <dbReference type="EMBL" id="MBC8573798.1"/>
    </source>
</evidence>
<protein>
    <submittedName>
        <fullName evidence="1">Uncharacterized protein</fullName>
    </submittedName>
</protein>
<organism evidence="1 2">
    <name type="scientific">Jingyaoa shaoxingensis</name>
    <dbReference type="NCBI Taxonomy" id="2763671"/>
    <lineage>
        <taxon>Bacteria</taxon>
        <taxon>Bacillati</taxon>
        <taxon>Bacillota</taxon>
        <taxon>Clostridia</taxon>
        <taxon>Lachnospirales</taxon>
        <taxon>Lachnospiraceae</taxon>
        <taxon>Jingyaoa</taxon>
    </lineage>
</organism>
<comment type="caution">
    <text evidence="1">The sequence shown here is derived from an EMBL/GenBank/DDBJ whole genome shotgun (WGS) entry which is preliminary data.</text>
</comment>
<gene>
    <name evidence="1" type="ORF">H8716_11990</name>
</gene>
<keyword evidence="2" id="KW-1185">Reference proteome</keyword>
<evidence type="ECO:0000313" key="2">
    <source>
        <dbReference type="Proteomes" id="UP000657421"/>
    </source>
</evidence>
<dbReference type="Proteomes" id="UP000657421">
    <property type="component" value="Unassembled WGS sequence"/>
</dbReference>
<proteinExistence type="predicted"/>
<sequence>MRASSVFLTIEGRERVTVQNPISVKVVNRYEKGQISMDWYSRLYMDDGLEEKKEKLIHKIEHAAGTPGVYLITLASNEKNLLDIFSADQLLWPVMHRLCPVIIGMTRSYDSAVELASSIILESYEKTGTFRIDTFLRQRLDENEPYVVHYPLKKRKRRWGFHFWGE</sequence>
<accession>A0ABR7NBM0</accession>
<name>A0ABR7NBM0_9FIRM</name>
<dbReference type="EMBL" id="JACRSZ010000012">
    <property type="protein sequence ID" value="MBC8573798.1"/>
    <property type="molecule type" value="Genomic_DNA"/>
</dbReference>